<dbReference type="GO" id="GO:0003677">
    <property type="term" value="F:DNA binding"/>
    <property type="evidence" value="ECO:0007669"/>
    <property type="project" value="InterPro"/>
</dbReference>
<dbReference type="GO" id="GO:0009378">
    <property type="term" value="F:four-way junction helicase activity"/>
    <property type="evidence" value="ECO:0007669"/>
    <property type="project" value="InterPro"/>
</dbReference>
<dbReference type="FunFam" id="1.20.272.10:FF:000001">
    <property type="entry name" value="Putative AAA family ATPase"/>
    <property type="match status" value="1"/>
</dbReference>
<dbReference type="PANTHER" id="PTHR13779">
    <property type="entry name" value="WERNER HELICASE-INTERACTING PROTEIN 1 FAMILY MEMBER"/>
    <property type="match status" value="1"/>
</dbReference>
<dbReference type="GO" id="GO:0006261">
    <property type="term" value="P:DNA-templated DNA replication"/>
    <property type="evidence" value="ECO:0007669"/>
    <property type="project" value="TreeGrafter"/>
</dbReference>
<dbReference type="Gene3D" id="1.20.272.10">
    <property type="match status" value="1"/>
</dbReference>
<evidence type="ECO:0000259" key="3">
    <source>
        <dbReference type="SMART" id="SM00382"/>
    </source>
</evidence>
<dbReference type="Pfam" id="PF12002">
    <property type="entry name" value="MgsA_C"/>
    <property type="match status" value="1"/>
</dbReference>
<dbReference type="InterPro" id="IPR008824">
    <property type="entry name" value="RuvB-like_N"/>
</dbReference>
<gene>
    <name evidence="4" type="primary">rarA_14</name>
    <name evidence="4" type="ORF">SDC9_82842</name>
</gene>
<dbReference type="InterPro" id="IPR008921">
    <property type="entry name" value="DNA_pol3_clamp-load_cplx_C"/>
</dbReference>
<dbReference type="SUPFAM" id="SSF48019">
    <property type="entry name" value="post-AAA+ oligomerization domain-like"/>
    <property type="match status" value="1"/>
</dbReference>
<dbReference type="CDD" id="cd18139">
    <property type="entry name" value="HLD_clamp_RarA"/>
    <property type="match status" value="1"/>
</dbReference>
<dbReference type="InterPro" id="IPR051314">
    <property type="entry name" value="AAA_ATPase_RarA/MGS1/WRNIP1"/>
</dbReference>
<name>A0A644Z6J7_9ZZZZ</name>
<dbReference type="Gene3D" id="1.10.8.60">
    <property type="match status" value="1"/>
</dbReference>
<dbReference type="PANTHER" id="PTHR13779:SF7">
    <property type="entry name" value="ATPASE WRNIP1"/>
    <property type="match status" value="1"/>
</dbReference>
<accession>A0A644Z6J7</accession>
<dbReference type="AlphaFoldDB" id="A0A644Z6J7"/>
<keyword evidence="2" id="KW-0067">ATP-binding</keyword>
<dbReference type="InterPro" id="IPR003593">
    <property type="entry name" value="AAA+_ATPase"/>
</dbReference>
<evidence type="ECO:0000313" key="4">
    <source>
        <dbReference type="EMBL" id="MPM36247.1"/>
    </source>
</evidence>
<proteinExistence type="predicted"/>
<dbReference type="Gene3D" id="1.10.3710.10">
    <property type="entry name" value="DNA polymerase III clamp loader subunits, C-terminal domain"/>
    <property type="match status" value="1"/>
</dbReference>
<reference evidence="4" key="1">
    <citation type="submission" date="2019-08" db="EMBL/GenBank/DDBJ databases">
        <authorList>
            <person name="Kucharzyk K."/>
            <person name="Murdoch R.W."/>
            <person name="Higgins S."/>
            <person name="Loffler F."/>
        </authorList>
    </citation>
    <scope>NUCLEOTIDE SEQUENCE</scope>
</reference>
<keyword evidence="1" id="KW-0547">Nucleotide-binding</keyword>
<dbReference type="GO" id="GO:0006310">
    <property type="term" value="P:DNA recombination"/>
    <property type="evidence" value="ECO:0007669"/>
    <property type="project" value="InterPro"/>
</dbReference>
<sequence>MRPKKLDDIIGQQHLVGKDQILRRCVEEKTLFSMIFFGPPGTGKTTLAMVIANELALPYRLFNAVTGNKKELDQIFAEARLAGNLVVIVEEIHRLNKDKQDLLLPYVENGEVTMIGTTTANPYFSINPAIRSRCHLFELYPLEQSDVITALERTLAHQEWFNKTTMDEEAKKQLANYANGDLRYALNVLEVCALAANGQAITVEIVKQYLPLRNLNMDRDGDGHYDAVSAFQKSIRGSDVDAALYYLAQLILAQDMDSIERRLLATAYEDIGLANPAAVGRTINAIDAAKRIGFPEAVLPLGVAVIDLTLSPKSKSACLAINQALAKVREHPLPTPDYLRLTPVGMEEKDKYPYDRPDIWHLIQYLPEEIRNEHFYHPNENSSYEKALADNLKILQKYARSHELAQLKKKPLR</sequence>
<protein>
    <submittedName>
        <fullName evidence="4">Replication-associated recombination protein A</fullName>
    </submittedName>
</protein>
<dbReference type="Pfam" id="PF16193">
    <property type="entry name" value="AAA_assoc_2"/>
    <property type="match status" value="1"/>
</dbReference>
<evidence type="ECO:0000256" key="2">
    <source>
        <dbReference type="ARBA" id="ARBA00022840"/>
    </source>
</evidence>
<dbReference type="EMBL" id="VSSQ01007545">
    <property type="protein sequence ID" value="MPM36247.1"/>
    <property type="molecule type" value="Genomic_DNA"/>
</dbReference>
<dbReference type="GO" id="GO:0017116">
    <property type="term" value="F:single-stranded DNA helicase activity"/>
    <property type="evidence" value="ECO:0007669"/>
    <property type="project" value="TreeGrafter"/>
</dbReference>
<dbReference type="InterPro" id="IPR021886">
    <property type="entry name" value="MgsA_C"/>
</dbReference>
<dbReference type="SUPFAM" id="SSF52540">
    <property type="entry name" value="P-loop containing nucleoside triphosphate hydrolases"/>
    <property type="match status" value="1"/>
</dbReference>
<dbReference type="InterPro" id="IPR032423">
    <property type="entry name" value="AAA_assoc_2"/>
</dbReference>
<dbReference type="GO" id="GO:0000731">
    <property type="term" value="P:DNA synthesis involved in DNA repair"/>
    <property type="evidence" value="ECO:0007669"/>
    <property type="project" value="TreeGrafter"/>
</dbReference>
<dbReference type="GO" id="GO:0008047">
    <property type="term" value="F:enzyme activator activity"/>
    <property type="evidence" value="ECO:0007669"/>
    <property type="project" value="TreeGrafter"/>
</dbReference>
<dbReference type="Pfam" id="PF05496">
    <property type="entry name" value="RuvB_N"/>
    <property type="match status" value="1"/>
</dbReference>
<dbReference type="CDD" id="cd00009">
    <property type="entry name" value="AAA"/>
    <property type="match status" value="1"/>
</dbReference>
<dbReference type="InterPro" id="IPR027417">
    <property type="entry name" value="P-loop_NTPase"/>
</dbReference>
<evidence type="ECO:0000256" key="1">
    <source>
        <dbReference type="ARBA" id="ARBA00022741"/>
    </source>
</evidence>
<dbReference type="SMART" id="SM00382">
    <property type="entry name" value="AAA"/>
    <property type="match status" value="1"/>
</dbReference>
<dbReference type="GO" id="GO:0005524">
    <property type="term" value="F:ATP binding"/>
    <property type="evidence" value="ECO:0007669"/>
    <property type="project" value="UniProtKB-KW"/>
</dbReference>
<dbReference type="Gene3D" id="3.40.50.300">
    <property type="entry name" value="P-loop containing nucleotide triphosphate hydrolases"/>
    <property type="match status" value="1"/>
</dbReference>
<organism evidence="4">
    <name type="scientific">bioreactor metagenome</name>
    <dbReference type="NCBI Taxonomy" id="1076179"/>
    <lineage>
        <taxon>unclassified sequences</taxon>
        <taxon>metagenomes</taxon>
        <taxon>ecological metagenomes</taxon>
    </lineage>
</organism>
<feature type="domain" description="AAA+ ATPase" evidence="3">
    <location>
        <begin position="30"/>
        <end position="142"/>
    </location>
</feature>
<comment type="caution">
    <text evidence="4">The sequence shown here is derived from an EMBL/GenBank/DDBJ whole genome shotgun (WGS) entry which is preliminary data.</text>
</comment>